<evidence type="ECO:0000313" key="7">
    <source>
        <dbReference type="Proteomes" id="UP001652623"/>
    </source>
</evidence>
<evidence type="ECO:0000256" key="5">
    <source>
        <dbReference type="RuleBase" id="RU000461"/>
    </source>
</evidence>
<keyword evidence="3 4" id="KW-0408">Iron</keyword>
<dbReference type="RefSeq" id="XP_015882513.4">
    <property type="nucleotide sequence ID" value="XM_016027027.4"/>
</dbReference>
<dbReference type="GeneID" id="107418343"/>
<accession>A0A6P3ZPC0</accession>
<dbReference type="PANTHER" id="PTHR47955">
    <property type="entry name" value="CYTOCHROME P450 FAMILY 71 PROTEIN"/>
    <property type="match status" value="1"/>
</dbReference>
<evidence type="ECO:0000313" key="8">
    <source>
        <dbReference type="RefSeq" id="XP_015882513.4"/>
    </source>
</evidence>
<evidence type="ECO:0000256" key="4">
    <source>
        <dbReference type="PIRSR" id="PIRSR602401-1"/>
    </source>
</evidence>
<dbReference type="Gene3D" id="1.10.630.10">
    <property type="entry name" value="Cytochrome P450"/>
    <property type="match status" value="1"/>
</dbReference>
<dbReference type="GO" id="GO:0016705">
    <property type="term" value="F:oxidoreductase activity, acting on paired donors, with incorporation or reduction of molecular oxygen"/>
    <property type="evidence" value="ECO:0007669"/>
    <property type="project" value="InterPro"/>
</dbReference>
<dbReference type="InterPro" id="IPR017972">
    <property type="entry name" value="Cyt_P450_CS"/>
</dbReference>
<dbReference type="CDD" id="cd11072">
    <property type="entry name" value="CYP71-like"/>
    <property type="match status" value="1"/>
</dbReference>
<evidence type="ECO:0000256" key="3">
    <source>
        <dbReference type="ARBA" id="ARBA00023004"/>
    </source>
</evidence>
<dbReference type="FunCoup" id="A0A6P3ZPC0">
    <property type="interactions" value="597"/>
</dbReference>
<dbReference type="GO" id="GO:0005506">
    <property type="term" value="F:iron ion binding"/>
    <property type="evidence" value="ECO:0007669"/>
    <property type="project" value="InterPro"/>
</dbReference>
<dbReference type="KEGG" id="zju:107418343"/>
<keyword evidence="7" id="KW-1185">Reference proteome</keyword>
<keyword evidence="6" id="KW-1133">Transmembrane helix</keyword>
<keyword evidence="6" id="KW-0812">Transmembrane</keyword>
<dbReference type="GO" id="GO:0004497">
    <property type="term" value="F:monooxygenase activity"/>
    <property type="evidence" value="ECO:0007669"/>
    <property type="project" value="UniProtKB-KW"/>
</dbReference>
<keyword evidence="2 4" id="KW-0479">Metal-binding</keyword>
<comment type="similarity">
    <text evidence="1 5">Belongs to the cytochrome P450 family.</text>
</comment>
<feature type="transmembrane region" description="Helical" evidence="6">
    <location>
        <begin position="12"/>
        <end position="33"/>
    </location>
</feature>
<gene>
    <name evidence="8" type="primary">LOC107418343</name>
</gene>
<evidence type="ECO:0000256" key="1">
    <source>
        <dbReference type="ARBA" id="ARBA00010617"/>
    </source>
</evidence>
<keyword evidence="6" id="KW-0472">Membrane</keyword>
<dbReference type="Proteomes" id="UP001652623">
    <property type="component" value="Chromosome 2"/>
</dbReference>
<dbReference type="InterPro" id="IPR002401">
    <property type="entry name" value="Cyt_P450_E_grp-I"/>
</dbReference>
<keyword evidence="5" id="KW-0503">Monooxygenase</keyword>
<dbReference type="Pfam" id="PF00067">
    <property type="entry name" value="p450"/>
    <property type="match status" value="1"/>
</dbReference>
<proteinExistence type="inferred from homology"/>
<reference evidence="8" key="2">
    <citation type="submission" date="2025-08" db="UniProtKB">
        <authorList>
            <consortium name="RefSeq"/>
        </authorList>
    </citation>
    <scope>IDENTIFICATION</scope>
    <source>
        <tissue evidence="8">Seedling</tissue>
    </source>
</reference>
<reference evidence="7" key="1">
    <citation type="submission" date="2025-05" db="UniProtKB">
        <authorList>
            <consortium name="RefSeq"/>
        </authorList>
    </citation>
    <scope>NUCLEOTIDE SEQUENCE [LARGE SCALE GENOMIC DNA]</scope>
</reference>
<name>A0A6P3ZPC0_ZIZJJ</name>
<dbReference type="PANTHER" id="PTHR47955:SF15">
    <property type="entry name" value="CYTOCHROME P450 71A2-LIKE"/>
    <property type="match status" value="1"/>
</dbReference>
<dbReference type="SUPFAM" id="SSF48264">
    <property type="entry name" value="Cytochrome P450"/>
    <property type="match status" value="1"/>
</dbReference>
<evidence type="ECO:0000256" key="2">
    <source>
        <dbReference type="ARBA" id="ARBA00022723"/>
    </source>
</evidence>
<dbReference type="PRINTS" id="PR00385">
    <property type="entry name" value="P450"/>
</dbReference>
<organism evidence="7 8">
    <name type="scientific">Ziziphus jujuba</name>
    <name type="common">Chinese jujube</name>
    <name type="synonym">Ziziphus sativa</name>
    <dbReference type="NCBI Taxonomy" id="326968"/>
    <lineage>
        <taxon>Eukaryota</taxon>
        <taxon>Viridiplantae</taxon>
        <taxon>Streptophyta</taxon>
        <taxon>Embryophyta</taxon>
        <taxon>Tracheophyta</taxon>
        <taxon>Spermatophyta</taxon>
        <taxon>Magnoliopsida</taxon>
        <taxon>eudicotyledons</taxon>
        <taxon>Gunneridae</taxon>
        <taxon>Pentapetalae</taxon>
        <taxon>rosids</taxon>
        <taxon>fabids</taxon>
        <taxon>Rosales</taxon>
        <taxon>Rhamnaceae</taxon>
        <taxon>Paliureae</taxon>
        <taxon>Ziziphus</taxon>
    </lineage>
</organism>
<dbReference type="PRINTS" id="PR00463">
    <property type="entry name" value="EP450I"/>
</dbReference>
<keyword evidence="4 5" id="KW-0349">Heme</keyword>
<dbReference type="InterPro" id="IPR036396">
    <property type="entry name" value="Cyt_P450_sf"/>
</dbReference>
<feature type="binding site" description="axial binding residue" evidence="4">
    <location>
        <position position="462"/>
    </location>
    <ligand>
        <name>heme</name>
        <dbReference type="ChEBI" id="CHEBI:30413"/>
    </ligand>
    <ligandPart>
        <name>Fe</name>
        <dbReference type="ChEBI" id="CHEBI:18248"/>
    </ligandPart>
</feature>
<evidence type="ECO:0000256" key="6">
    <source>
        <dbReference type="SAM" id="Phobius"/>
    </source>
</evidence>
<comment type="cofactor">
    <cofactor evidence="4">
        <name>heme</name>
        <dbReference type="ChEBI" id="CHEBI:30413"/>
    </cofactor>
</comment>
<dbReference type="InParanoid" id="A0A6P3ZPC0"/>
<dbReference type="InterPro" id="IPR001128">
    <property type="entry name" value="Cyt_P450"/>
</dbReference>
<sequence>MLERSEISCLLQPFSFCIIIFTIFLIFLIYKWYSTYMVTSNNKSSPPSPPKLPIIGNLHQLGLCPHRSLQTLARRHGPLMLLHFGSVPVLVVSSAERAKQIMKTHDLTFSNRPKLTAFDKLLYNFKDISMAPYGEYWRQVRSISVLHLLSNKRVQSYLAVREEETKSMVENIENCCLSSSSVNLSLVLMKLTNDVVCRVALGKKYNDGEDGKKFKKLLGDFVELLGTFYVGDYIPQLSWLSFVNGVDAKMKKVAKEFDEFLEKVIDEHVDDYQNRVNGGHDCVGNEDYKDFTDILVHAQMENLLGVAIDRVSIKAIILDMFAAGSDTTSTALEWALTELLRHPKIMHKLQTEIRSIAGSKTFIAEDDLEAMVYLKAVIKETLRLHPPIPLLVPRASRAKVEIDGYEILPGYQVYINAWAIGRDPISWERPEEFDPDRFLRSDVDYKGHDFQLIPFGAGRRGCPGILFAMAENEIALANLVHRFDWGLPGGASVENLDIAETTGLTIHRKFPLVAVPSLYNPLC</sequence>
<dbReference type="GO" id="GO:0020037">
    <property type="term" value="F:heme binding"/>
    <property type="evidence" value="ECO:0007669"/>
    <property type="project" value="InterPro"/>
</dbReference>
<protein>
    <submittedName>
        <fullName evidence="8">Cytochrome P450 736A117</fullName>
    </submittedName>
</protein>
<dbReference type="PROSITE" id="PS00086">
    <property type="entry name" value="CYTOCHROME_P450"/>
    <property type="match status" value="1"/>
</dbReference>
<keyword evidence="5" id="KW-0560">Oxidoreductase</keyword>
<dbReference type="AlphaFoldDB" id="A0A6P3ZPC0"/>